<evidence type="ECO:0000259" key="2">
    <source>
        <dbReference type="Pfam" id="PF11716"/>
    </source>
</evidence>
<protein>
    <submittedName>
        <fullName evidence="3">Maleylpyruvate isomerase family mycothiol-dependent enzyme</fullName>
    </submittedName>
</protein>
<dbReference type="InterPro" id="IPR010872">
    <property type="entry name" value="MDMPI_C-term_domain"/>
</dbReference>
<evidence type="ECO:0000313" key="4">
    <source>
        <dbReference type="Proteomes" id="UP001500460"/>
    </source>
</evidence>
<dbReference type="EMBL" id="BAAATK010000023">
    <property type="protein sequence ID" value="GAA2443051.1"/>
    <property type="molecule type" value="Genomic_DNA"/>
</dbReference>
<dbReference type="InterPro" id="IPR034660">
    <property type="entry name" value="DinB/YfiT-like"/>
</dbReference>
<dbReference type="Pfam" id="PF11716">
    <property type="entry name" value="MDMPI_N"/>
    <property type="match status" value="1"/>
</dbReference>
<dbReference type="RefSeq" id="WP_344604852.1">
    <property type="nucleotide sequence ID" value="NZ_BAAATK010000023.1"/>
</dbReference>
<evidence type="ECO:0000259" key="1">
    <source>
        <dbReference type="Pfam" id="PF07398"/>
    </source>
</evidence>
<dbReference type="Proteomes" id="UP001500460">
    <property type="component" value="Unassembled WGS sequence"/>
</dbReference>
<dbReference type="SUPFAM" id="SSF109854">
    <property type="entry name" value="DinB/YfiT-like putative metalloenzymes"/>
    <property type="match status" value="1"/>
</dbReference>
<feature type="domain" description="Mycothiol-dependent maleylpyruvate isomerase metal-binding" evidence="2">
    <location>
        <begin position="11"/>
        <end position="125"/>
    </location>
</feature>
<gene>
    <name evidence="3" type="ORF">GCM10010421_37510</name>
</gene>
<feature type="domain" description="MDMPI C-terminal" evidence="1">
    <location>
        <begin position="137"/>
        <end position="220"/>
    </location>
</feature>
<dbReference type="InterPro" id="IPR024344">
    <property type="entry name" value="MDMPI_metal-binding"/>
</dbReference>
<organism evidence="3 4">
    <name type="scientific">Streptomyces glaucus</name>
    <dbReference type="NCBI Taxonomy" id="284029"/>
    <lineage>
        <taxon>Bacteria</taxon>
        <taxon>Bacillati</taxon>
        <taxon>Actinomycetota</taxon>
        <taxon>Actinomycetes</taxon>
        <taxon>Kitasatosporales</taxon>
        <taxon>Streptomycetaceae</taxon>
        <taxon>Streptomyces</taxon>
    </lineage>
</organism>
<reference evidence="3 4" key="1">
    <citation type="journal article" date="2019" name="Int. J. Syst. Evol. Microbiol.">
        <title>The Global Catalogue of Microorganisms (GCM) 10K type strain sequencing project: providing services to taxonomists for standard genome sequencing and annotation.</title>
        <authorList>
            <consortium name="The Broad Institute Genomics Platform"/>
            <consortium name="The Broad Institute Genome Sequencing Center for Infectious Disease"/>
            <person name="Wu L."/>
            <person name="Ma J."/>
        </authorList>
    </citation>
    <scope>NUCLEOTIDE SEQUENCE [LARGE SCALE GENOMIC DNA]</scope>
    <source>
        <strain evidence="3 4">JCM 6922</strain>
    </source>
</reference>
<dbReference type="Gene3D" id="1.20.120.450">
    <property type="entry name" value="dinb family like domain"/>
    <property type="match status" value="1"/>
</dbReference>
<sequence length="230" mass="25346">MVPLPYLQMLRQESAAFSACLRHDLSTPVPHCGDWTLRDLAEHMGRGNRWVVAAVTDKRGDHEPPPAPREDAEVRDWFDASVDELLAVLDTDPADEAWTFHPPHTVGFWQRRRAQETLIHRWDAQSALGDALPFGPEFAADGVAEVFDTMAPRQIARGRAEPPRRALRLRATDTGRSWTYGPGEPVAEISGTAERLLLMLWGRLPADAASFSWSGDRAAGAAVLAGPLTP</sequence>
<keyword evidence="4" id="KW-1185">Reference proteome</keyword>
<proteinExistence type="predicted"/>
<dbReference type="InterPro" id="IPR017517">
    <property type="entry name" value="Maleyloyr_isom"/>
</dbReference>
<comment type="caution">
    <text evidence="3">The sequence shown here is derived from an EMBL/GenBank/DDBJ whole genome shotgun (WGS) entry which is preliminary data.</text>
</comment>
<dbReference type="NCBIfam" id="TIGR03083">
    <property type="entry name" value="maleylpyruvate isomerase family mycothiol-dependent enzyme"/>
    <property type="match status" value="1"/>
</dbReference>
<dbReference type="PANTHER" id="PTHR40758:SF1">
    <property type="entry name" value="CONSERVED PROTEIN"/>
    <property type="match status" value="1"/>
</dbReference>
<dbReference type="Pfam" id="PF07398">
    <property type="entry name" value="MDMPI_C"/>
    <property type="match status" value="1"/>
</dbReference>
<keyword evidence="3" id="KW-0413">Isomerase</keyword>
<dbReference type="GO" id="GO:0016853">
    <property type="term" value="F:isomerase activity"/>
    <property type="evidence" value="ECO:0007669"/>
    <property type="project" value="UniProtKB-KW"/>
</dbReference>
<name>A0ABN3JY94_9ACTN</name>
<accession>A0ABN3JY94</accession>
<evidence type="ECO:0000313" key="3">
    <source>
        <dbReference type="EMBL" id="GAA2443051.1"/>
    </source>
</evidence>
<dbReference type="PANTHER" id="PTHR40758">
    <property type="entry name" value="CONSERVED PROTEIN"/>
    <property type="match status" value="1"/>
</dbReference>